<dbReference type="Proteomes" id="UP000250369">
    <property type="component" value="Unassembled WGS sequence"/>
</dbReference>
<evidence type="ECO:0000313" key="1">
    <source>
        <dbReference type="EMBL" id="RAV09236.1"/>
    </source>
</evidence>
<protein>
    <submittedName>
        <fullName evidence="1">Putative baseplate assembly protein</fullName>
    </submittedName>
</protein>
<organism evidence="1 2">
    <name type="scientific">Paenibacillus contaminans</name>
    <dbReference type="NCBI Taxonomy" id="450362"/>
    <lineage>
        <taxon>Bacteria</taxon>
        <taxon>Bacillati</taxon>
        <taxon>Bacillota</taxon>
        <taxon>Bacilli</taxon>
        <taxon>Bacillales</taxon>
        <taxon>Paenibacillaceae</taxon>
        <taxon>Paenibacillus</taxon>
    </lineage>
</organism>
<reference evidence="1 2" key="1">
    <citation type="journal article" date="2009" name="Int. J. Syst. Evol. Microbiol.">
        <title>Paenibacillus contaminans sp. nov., isolated from a contaminated laboratory plate.</title>
        <authorList>
            <person name="Chou J.H."/>
            <person name="Lee J.H."/>
            <person name="Lin M.C."/>
            <person name="Chang P.S."/>
            <person name="Arun A.B."/>
            <person name="Young C.C."/>
            <person name="Chen W.M."/>
        </authorList>
    </citation>
    <scope>NUCLEOTIDE SEQUENCE [LARGE SCALE GENOMIC DNA]</scope>
    <source>
        <strain evidence="1 2">CKOBP-6</strain>
    </source>
</reference>
<dbReference type="InterPro" id="IPR011749">
    <property type="entry name" value="CHP02243"/>
</dbReference>
<comment type="caution">
    <text evidence="1">The sequence shown here is derived from an EMBL/GenBank/DDBJ whole genome shotgun (WGS) entry which is preliminary data.</text>
</comment>
<gene>
    <name evidence="1" type="ORF">DQG23_39790</name>
</gene>
<sequence length="749" mass="83723">MLPIPNLDDKAFEQLVKEARQSIPHLQPQWTDENAHDPGITMIELFAWLAEMQQYYMNRVTLKNERKFLKLLGVRPMEPAPARADVSFEQVDGRLVLPAGTRLTAMDQQFETERTLELVPARLEKVLTRVGAVTNDVTSSNDHAAVSFYPFGHEPKRDNRLFLGFDRPLPEAADITLAMLLFDDYPVAVGEEGDRSDRRRFSSARVSWKYYGAADGGAEGWLPVEIVRDETVELSDSGRIVMRIGSEMKPLPIQPANDRSRYWLCCTLEAEGYELSPKLQRVCLNTVPAVQQDTASAVYEFDATGEAALRCSVSAYLPYNGIVNVQVKGERGGWRYWRQTDDLSAAGPLDRSFSLEKDEAGGTMTVAFGDGANGAVPDKGVNNVRIIAYTPDFAEARLIGRSSGLPGQTFEWDGRHCMRDGFLLQIGRRLHDETELVWEDWSRVDDFDRSGPYDRHYVLDPEDNVLRFGNNEEGILPQASDTDNICILAYRSGGGRRGNVKERFISAFADDHPMYTDIQVLNHAPAKGGTERETVPDAKDRALRELKTPTRAVTCEDYEYLAANTPGLRVARVKAIPLYIKGKRDYPRQKAPGQMTVVVVPYSESDHPKASAGFLQTVKAHLDQYRLVTTELHVIPAEYIKVTVHAVVVVKQHVRDAERRVREELRKLLSPMARGNGSTGWAFGRTVYKGDVFGAINRVAGVEYVQDLWLDADGGGSFKEADGDIRIPPSGLIYSGEHEIELISITDAL</sequence>
<evidence type="ECO:0000313" key="2">
    <source>
        <dbReference type="Proteomes" id="UP000250369"/>
    </source>
</evidence>
<name>A0A329LPY0_9BACL</name>
<dbReference type="NCBIfam" id="TIGR02243">
    <property type="entry name" value="putative baseplate assembly protein"/>
    <property type="match status" value="1"/>
</dbReference>
<keyword evidence="2" id="KW-1185">Reference proteome</keyword>
<dbReference type="OrthoDB" id="9027184at2"/>
<dbReference type="AlphaFoldDB" id="A0A329LPY0"/>
<accession>A0A329LPY0</accession>
<proteinExistence type="predicted"/>
<dbReference type="RefSeq" id="WP_113036610.1">
    <property type="nucleotide sequence ID" value="NZ_QMFB01000051.1"/>
</dbReference>
<dbReference type="EMBL" id="QMFB01000051">
    <property type="protein sequence ID" value="RAV09236.1"/>
    <property type="molecule type" value="Genomic_DNA"/>
</dbReference>